<dbReference type="PANTHER" id="PTHR48153">
    <property type="entry name" value="UFM1-SPECIFIC PROTEASE 2"/>
    <property type="match status" value="1"/>
</dbReference>
<evidence type="ECO:0000313" key="3">
    <source>
        <dbReference type="EMBL" id="CDF32960.1"/>
    </source>
</evidence>
<dbReference type="Gramene" id="CDF32960">
    <property type="protein sequence ID" value="CDF32960"/>
    <property type="gene ID" value="CHC_T00001791001"/>
</dbReference>
<evidence type="ECO:0000256" key="1">
    <source>
        <dbReference type="ARBA" id="ARBA00022801"/>
    </source>
</evidence>
<dbReference type="KEGG" id="ccp:CHC_T00001791001"/>
<dbReference type="EMBL" id="HG001623">
    <property type="protein sequence ID" value="CDF32960.1"/>
    <property type="molecule type" value="Genomic_DNA"/>
</dbReference>
<dbReference type="InterPro" id="IPR038765">
    <property type="entry name" value="Papain-like_cys_pep_sf"/>
</dbReference>
<sequence length="497" mass="54240">MPDVQAYEQFLSKETASQLKKETEDSASYYPISASGVTVGVCRSSELPSGVALPAGIELGTTALSAEVLLQAENTSPNLIAVRFRALLGVRPNDIDATVQTCQKARLVTIDGAVLGDGQKLSQIARKRGMSQTCEASLFTDGNARANLVGLYIANDDNTLNSIQQVSVNAIVYCGEDATREAVADLIATAVRRVLTTARDVAEDMSVCMAHYPLFGCGISATVVSAADEETGDESGETRSAWRRKTQEQFVLPLDRPFLRKSCRVYTAEASKNEVGDGGHPGRLADVHHGIKTHGLGDEGVAVHLVQNKYLYCHYMQDRFNDSGWGCAYRSLQTVLSWCAFERYAQFEKGVLPTHKDIQRALVDVGDKPPTFFGSKEWIGANEVCYALEKLTGVSSRILHVSRGSEMEGKGRELARHFDEQGSPVMVGGGVLAWTILGVARNEKTGKTKFLILDPHYEGRDELSTIQNKGWIAWKSADVFKADAFYNLCMPLRPSEV</sequence>
<dbReference type="OrthoDB" id="3678at2759"/>
<protein>
    <recommendedName>
        <fullName evidence="2">UFSP1/2/DUB catalytic domain-containing protein</fullName>
    </recommendedName>
</protein>
<proteinExistence type="predicted"/>
<gene>
    <name evidence="3" type="ORF">CHC_T00001791001</name>
</gene>
<name>R7Q671_CHOCR</name>
<dbReference type="AlphaFoldDB" id="R7Q671"/>
<accession>R7Q671</accession>
<dbReference type="InterPro" id="IPR012462">
    <property type="entry name" value="UFSP1/2_DUB_cat"/>
</dbReference>
<dbReference type="Pfam" id="PF07910">
    <property type="entry name" value="Peptidase_C78"/>
    <property type="match status" value="1"/>
</dbReference>
<dbReference type="GeneID" id="17320477"/>
<dbReference type="RefSeq" id="XP_005712763.1">
    <property type="nucleotide sequence ID" value="XM_005712706.1"/>
</dbReference>
<reference evidence="4" key="1">
    <citation type="journal article" date="2013" name="Proc. Natl. Acad. Sci. U.S.A.">
        <title>Genome structure and metabolic features in the red seaweed Chondrus crispus shed light on evolution of the Archaeplastida.</title>
        <authorList>
            <person name="Collen J."/>
            <person name="Porcel B."/>
            <person name="Carre W."/>
            <person name="Ball S.G."/>
            <person name="Chaparro C."/>
            <person name="Tonon T."/>
            <person name="Barbeyron T."/>
            <person name="Michel G."/>
            <person name="Noel B."/>
            <person name="Valentin K."/>
            <person name="Elias M."/>
            <person name="Artiguenave F."/>
            <person name="Arun A."/>
            <person name="Aury J.M."/>
            <person name="Barbosa-Neto J.F."/>
            <person name="Bothwell J.H."/>
            <person name="Bouget F.Y."/>
            <person name="Brillet L."/>
            <person name="Cabello-Hurtado F."/>
            <person name="Capella-Gutierrez S."/>
            <person name="Charrier B."/>
            <person name="Cladiere L."/>
            <person name="Cock J.M."/>
            <person name="Coelho S.M."/>
            <person name="Colleoni C."/>
            <person name="Czjzek M."/>
            <person name="Da Silva C."/>
            <person name="Delage L."/>
            <person name="Denoeud F."/>
            <person name="Deschamps P."/>
            <person name="Dittami S.M."/>
            <person name="Gabaldon T."/>
            <person name="Gachon C.M."/>
            <person name="Groisillier A."/>
            <person name="Herve C."/>
            <person name="Jabbari K."/>
            <person name="Katinka M."/>
            <person name="Kloareg B."/>
            <person name="Kowalczyk N."/>
            <person name="Labadie K."/>
            <person name="Leblanc C."/>
            <person name="Lopez P.J."/>
            <person name="McLachlan D.H."/>
            <person name="Meslet-Cladiere L."/>
            <person name="Moustafa A."/>
            <person name="Nehr Z."/>
            <person name="Nyvall Collen P."/>
            <person name="Panaud O."/>
            <person name="Partensky F."/>
            <person name="Poulain J."/>
            <person name="Rensing S.A."/>
            <person name="Rousvoal S."/>
            <person name="Samson G."/>
            <person name="Symeonidi A."/>
            <person name="Weissenbach J."/>
            <person name="Zambounis A."/>
            <person name="Wincker P."/>
            <person name="Boyen C."/>
        </authorList>
    </citation>
    <scope>NUCLEOTIDE SEQUENCE [LARGE SCALE GENOMIC DNA]</scope>
    <source>
        <strain evidence="4">cv. Stackhouse</strain>
    </source>
</reference>
<keyword evidence="4" id="KW-1185">Reference proteome</keyword>
<dbReference type="GO" id="GO:0071567">
    <property type="term" value="F:deUFMylase activity"/>
    <property type="evidence" value="ECO:0007669"/>
    <property type="project" value="TreeGrafter"/>
</dbReference>
<organism evidence="3 4">
    <name type="scientific">Chondrus crispus</name>
    <name type="common">Carrageen Irish moss</name>
    <name type="synonym">Polymorpha crispa</name>
    <dbReference type="NCBI Taxonomy" id="2769"/>
    <lineage>
        <taxon>Eukaryota</taxon>
        <taxon>Rhodophyta</taxon>
        <taxon>Florideophyceae</taxon>
        <taxon>Rhodymeniophycidae</taxon>
        <taxon>Gigartinales</taxon>
        <taxon>Gigartinaceae</taxon>
        <taxon>Chondrus</taxon>
    </lineage>
</organism>
<evidence type="ECO:0000259" key="2">
    <source>
        <dbReference type="Pfam" id="PF07910"/>
    </source>
</evidence>
<dbReference type="SUPFAM" id="SSF54001">
    <property type="entry name" value="Cysteine proteinases"/>
    <property type="match status" value="1"/>
</dbReference>
<evidence type="ECO:0000313" key="4">
    <source>
        <dbReference type="Proteomes" id="UP000012073"/>
    </source>
</evidence>
<dbReference type="Gene3D" id="3.90.70.130">
    <property type="match status" value="1"/>
</dbReference>
<dbReference type="PhylomeDB" id="R7Q671"/>
<dbReference type="PANTHER" id="PTHR48153:SF2">
    <property type="entry name" value="UFM1-SPECIFIC PROTEASE 2"/>
    <property type="match status" value="1"/>
</dbReference>
<dbReference type="Proteomes" id="UP000012073">
    <property type="component" value="Unassembled WGS sequence"/>
</dbReference>
<dbReference type="STRING" id="2769.R7Q671"/>
<feature type="domain" description="UFSP1/2/DUB catalytic" evidence="2">
    <location>
        <begin position="303"/>
        <end position="489"/>
    </location>
</feature>
<keyword evidence="1" id="KW-0378">Hydrolase</keyword>